<accession>A0A7Y6IM07</accession>
<feature type="transmembrane region" description="Helical" evidence="1">
    <location>
        <begin position="66"/>
        <end position="87"/>
    </location>
</feature>
<dbReference type="EMBL" id="JABWGO010000001">
    <property type="protein sequence ID" value="NUW40416.1"/>
    <property type="molecule type" value="Genomic_DNA"/>
</dbReference>
<gene>
    <name evidence="2" type="ORF">HT134_09745</name>
</gene>
<feature type="transmembrane region" description="Helical" evidence="1">
    <location>
        <begin position="142"/>
        <end position="165"/>
    </location>
</feature>
<proteinExistence type="predicted"/>
<reference evidence="2 3" key="1">
    <citation type="submission" date="2020-06" db="EMBL/GenBank/DDBJ databases">
        <authorList>
            <person name="Chanama M."/>
        </authorList>
    </citation>
    <scope>NUCLEOTIDE SEQUENCE [LARGE SCALE GENOMIC DNA]</scope>
    <source>
        <strain evidence="2 3">TBRC6557</strain>
    </source>
</reference>
<evidence type="ECO:0000313" key="3">
    <source>
        <dbReference type="Proteomes" id="UP000546126"/>
    </source>
</evidence>
<protein>
    <submittedName>
        <fullName evidence="2">Uncharacterized protein</fullName>
    </submittedName>
</protein>
<evidence type="ECO:0000313" key="2">
    <source>
        <dbReference type="EMBL" id="NUW40416.1"/>
    </source>
</evidence>
<sequence>MGDTTPAGGRYTSLLADQLADERALKGTLEQRAIVVISTSGTLVAIVFGFVSLVTRTPGYAMPQAVVILLGCAFAVLIAASITGLLINLPVRMDVVDDAELAGAAEHPDWNVADPESSREEYRLQAALLIRLRRVNGLRARLLFLALVLEVLALGFMAVSVVLALRSLL</sequence>
<name>A0A7Y6IM07_9ACTN</name>
<comment type="caution">
    <text evidence="2">The sequence shown here is derived from an EMBL/GenBank/DDBJ whole genome shotgun (WGS) entry which is preliminary data.</text>
</comment>
<keyword evidence="3" id="KW-1185">Reference proteome</keyword>
<evidence type="ECO:0000256" key="1">
    <source>
        <dbReference type="SAM" id="Phobius"/>
    </source>
</evidence>
<keyword evidence="1" id="KW-0472">Membrane</keyword>
<keyword evidence="1" id="KW-1133">Transmembrane helix</keyword>
<dbReference type="RefSeq" id="WP_175599802.1">
    <property type="nucleotide sequence ID" value="NZ_JABWGO010000001.1"/>
</dbReference>
<feature type="transmembrane region" description="Helical" evidence="1">
    <location>
        <begin position="33"/>
        <end position="54"/>
    </location>
</feature>
<dbReference type="AlphaFoldDB" id="A0A7Y6IM07"/>
<dbReference type="Proteomes" id="UP000546126">
    <property type="component" value="Unassembled WGS sequence"/>
</dbReference>
<keyword evidence="1" id="KW-0812">Transmembrane</keyword>
<organism evidence="2 3">
    <name type="scientific">Nonomuraea rhodomycinica</name>
    <dbReference type="NCBI Taxonomy" id="1712872"/>
    <lineage>
        <taxon>Bacteria</taxon>
        <taxon>Bacillati</taxon>
        <taxon>Actinomycetota</taxon>
        <taxon>Actinomycetes</taxon>
        <taxon>Streptosporangiales</taxon>
        <taxon>Streptosporangiaceae</taxon>
        <taxon>Nonomuraea</taxon>
    </lineage>
</organism>